<comment type="caution">
    <text evidence="2">The sequence shown here is derived from an EMBL/GenBank/DDBJ whole genome shotgun (WGS) entry which is preliminary data.</text>
</comment>
<dbReference type="InterPro" id="IPR047650">
    <property type="entry name" value="Transpos_IS110"/>
</dbReference>
<feature type="domain" description="Transposase IS110-like N-terminal" evidence="1">
    <location>
        <begin position="6"/>
        <end position="139"/>
    </location>
</feature>
<dbReference type="GO" id="GO:0004803">
    <property type="term" value="F:transposase activity"/>
    <property type="evidence" value="ECO:0007669"/>
    <property type="project" value="InterPro"/>
</dbReference>
<dbReference type="GO" id="GO:0006313">
    <property type="term" value="P:DNA transposition"/>
    <property type="evidence" value="ECO:0007669"/>
    <property type="project" value="InterPro"/>
</dbReference>
<name>X1TTF8_9ZZZZ</name>
<dbReference type="InterPro" id="IPR002525">
    <property type="entry name" value="Transp_IS110-like_N"/>
</dbReference>
<reference evidence="2" key="1">
    <citation type="journal article" date="2014" name="Front. Microbiol.">
        <title>High frequency of phylogenetically diverse reductive dehalogenase-homologous genes in deep subseafloor sedimentary metagenomes.</title>
        <authorList>
            <person name="Kawai M."/>
            <person name="Futagami T."/>
            <person name="Toyoda A."/>
            <person name="Takaki Y."/>
            <person name="Nishi S."/>
            <person name="Hori S."/>
            <person name="Arai W."/>
            <person name="Tsubouchi T."/>
            <person name="Morono Y."/>
            <person name="Uchiyama I."/>
            <person name="Ito T."/>
            <person name="Fujiyama A."/>
            <person name="Inagaki F."/>
            <person name="Takami H."/>
        </authorList>
    </citation>
    <scope>NUCLEOTIDE SEQUENCE</scope>
    <source>
        <strain evidence="2">Expedition CK06-06</strain>
    </source>
</reference>
<dbReference type="PANTHER" id="PTHR33055">
    <property type="entry name" value="TRANSPOSASE FOR INSERTION SEQUENCE ELEMENT IS1111A"/>
    <property type="match status" value="1"/>
</dbReference>
<feature type="non-terminal residue" evidence="2">
    <location>
        <position position="140"/>
    </location>
</feature>
<dbReference type="GO" id="GO:0003677">
    <property type="term" value="F:DNA binding"/>
    <property type="evidence" value="ECO:0007669"/>
    <property type="project" value="InterPro"/>
</dbReference>
<organism evidence="2">
    <name type="scientific">marine sediment metagenome</name>
    <dbReference type="NCBI Taxonomy" id="412755"/>
    <lineage>
        <taxon>unclassified sequences</taxon>
        <taxon>metagenomes</taxon>
        <taxon>ecological metagenomes</taxon>
    </lineage>
</organism>
<evidence type="ECO:0000313" key="2">
    <source>
        <dbReference type="EMBL" id="GAJ08623.1"/>
    </source>
</evidence>
<dbReference type="EMBL" id="BARW01032012">
    <property type="protein sequence ID" value="GAJ08623.1"/>
    <property type="molecule type" value="Genomic_DNA"/>
</dbReference>
<accession>X1TTF8</accession>
<dbReference type="Pfam" id="PF01548">
    <property type="entry name" value="DEDD_Tnp_IS110"/>
    <property type="match status" value="1"/>
</dbReference>
<evidence type="ECO:0000259" key="1">
    <source>
        <dbReference type="Pfam" id="PF01548"/>
    </source>
</evidence>
<proteinExistence type="predicted"/>
<sequence>MNILALDLGKFKTVFCDYNSSNGEHEFGKVKTTPKEVHDLIVSREPDRVVLEVCSIAGWVVDIARALGKETEAARTMHDAWRWKNVKKKTDRQDALKLAKLSTMRQLATVHMPKKDVREKRALIKYRQRLVKYRTSIKNG</sequence>
<gene>
    <name evidence="2" type="ORF">S12H4_50770</name>
</gene>
<dbReference type="AlphaFoldDB" id="X1TTF8"/>
<protein>
    <recommendedName>
        <fullName evidence="1">Transposase IS110-like N-terminal domain-containing protein</fullName>
    </recommendedName>
</protein>